<keyword evidence="3" id="KW-1185">Reference proteome</keyword>
<dbReference type="EMBL" id="JQCP01000002">
    <property type="protein sequence ID" value="KRO02296.1"/>
    <property type="molecule type" value="Genomic_DNA"/>
</dbReference>
<organism evidence="2 3">
    <name type="scientific">Lancefieldella rimae</name>
    <dbReference type="NCBI Taxonomy" id="1383"/>
    <lineage>
        <taxon>Bacteria</taxon>
        <taxon>Bacillati</taxon>
        <taxon>Actinomycetota</taxon>
        <taxon>Coriobacteriia</taxon>
        <taxon>Coriobacteriales</taxon>
        <taxon>Atopobiaceae</taxon>
        <taxon>Lancefieldella</taxon>
    </lineage>
</organism>
<feature type="region of interest" description="Disordered" evidence="1">
    <location>
        <begin position="229"/>
        <end position="248"/>
    </location>
</feature>
<name>A0ABR5Q2T0_9ACTN</name>
<evidence type="ECO:0000256" key="1">
    <source>
        <dbReference type="SAM" id="MobiDB-lite"/>
    </source>
</evidence>
<feature type="region of interest" description="Disordered" evidence="1">
    <location>
        <begin position="256"/>
        <end position="309"/>
    </location>
</feature>
<sequence length="326" mass="34544">MKTNELIGIKVYLPKKQNKKDKEAGQQRSSKLGRIHVIVFDSDLPQVVGVMVKRPDIAGMVKRNDVFVAFDALTTFDKGFLVARPEGSLDKKAIARLGLDWDRCIMWHGMKAVTESGKTLGFVSGANFNPATGHVNNFLVDSGSSAAALIGSFEIKPEWVLGYRDDAMILTADAESAALSGGLAGKAGEGYAAAVAKGSELAGKAGKAMSEASVKGGRSLGHMIGKAKRALEDATEPENATEPRPDPVPAEAVALEEPSAEKSLGGTVSQEPVKTYAPTSQRSSSTKKKASSRVTSDDAAKSFGKQLGRMGKMFSSFKDEFDEASK</sequence>
<dbReference type="Proteomes" id="UP000051927">
    <property type="component" value="Unassembled WGS sequence"/>
</dbReference>
<accession>A0ABR5Q2T0</accession>
<protein>
    <recommendedName>
        <fullName evidence="4">PRC-barrel domain-containing protein</fullName>
    </recommendedName>
</protein>
<evidence type="ECO:0000313" key="3">
    <source>
        <dbReference type="Proteomes" id="UP000051927"/>
    </source>
</evidence>
<comment type="caution">
    <text evidence="2">The sequence shown here is derived from an EMBL/GenBank/DDBJ whole genome shotgun (WGS) entry which is preliminary data.</text>
</comment>
<evidence type="ECO:0008006" key="4">
    <source>
        <dbReference type="Google" id="ProtNLM"/>
    </source>
</evidence>
<dbReference type="GeneID" id="84904524"/>
<evidence type="ECO:0000313" key="2">
    <source>
        <dbReference type="EMBL" id="KRO02296.1"/>
    </source>
</evidence>
<gene>
    <name evidence="2" type="ORF">IV60_GL000726</name>
</gene>
<proteinExistence type="predicted"/>
<reference evidence="2 3" key="1">
    <citation type="journal article" date="2015" name="Genome Announc.">
        <title>Expanding the biotechnology potential of lactobacilli through comparative genomics of 213 strains and associated genera.</title>
        <authorList>
            <person name="Sun Z."/>
            <person name="Harris H.M."/>
            <person name="McCann A."/>
            <person name="Guo C."/>
            <person name="Argimon S."/>
            <person name="Zhang W."/>
            <person name="Yang X."/>
            <person name="Jeffery I.B."/>
            <person name="Cooney J.C."/>
            <person name="Kagawa T.F."/>
            <person name="Liu W."/>
            <person name="Song Y."/>
            <person name="Salvetti E."/>
            <person name="Wrobel A."/>
            <person name="Rasinkangas P."/>
            <person name="Parkhill J."/>
            <person name="Rea M.C."/>
            <person name="O'Sullivan O."/>
            <person name="Ritari J."/>
            <person name="Douillard F.P."/>
            <person name="Paul Ross R."/>
            <person name="Yang R."/>
            <person name="Briner A.E."/>
            <person name="Felis G.E."/>
            <person name="de Vos W.M."/>
            <person name="Barrangou R."/>
            <person name="Klaenhammer T.R."/>
            <person name="Caufield P.W."/>
            <person name="Cui Y."/>
            <person name="Zhang H."/>
            <person name="O'Toole P.W."/>
        </authorList>
    </citation>
    <scope>NUCLEOTIDE SEQUENCE [LARGE SCALE GENOMIC DNA]</scope>
    <source>
        <strain evidence="2 3">DSM 7090</strain>
    </source>
</reference>
<dbReference type="RefSeq" id="WP_003149183.1">
    <property type="nucleotide sequence ID" value="NZ_JQCP01000002.1"/>
</dbReference>